<feature type="transmembrane region" description="Helical" evidence="2">
    <location>
        <begin position="21"/>
        <end position="42"/>
    </location>
</feature>
<protein>
    <submittedName>
        <fullName evidence="3">Major facilitator superfamily domain-containing protein 12</fullName>
    </submittedName>
</protein>
<dbReference type="InterPro" id="IPR036259">
    <property type="entry name" value="MFS_trans_sf"/>
</dbReference>
<dbReference type="SUPFAM" id="SSF103473">
    <property type="entry name" value="MFS general substrate transporter"/>
    <property type="match status" value="1"/>
</dbReference>
<dbReference type="STRING" id="166423.A0A0M8ZTQ5"/>
<keyword evidence="2" id="KW-1133">Transmembrane helix</keyword>
<dbReference type="PANTHER" id="PTHR11328">
    <property type="entry name" value="MAJOR FACILITATOR SUPERFAMILY DOMAIN-CONTAINING PROTEIN"/>
    <property type="match status" value="1"/>
</dbReference>
<feature type="transmembrane region" description="Helical" evidence="2">
    <location>
        <begin position="254"/>
        <end position="278"/>
    </location>
</feature>
<dbReference type="Pfam" id="PF13347">
    <property type="entry name" value="MFS_2"/>
    <property type="match status" value="1"/>
</dbReference>
<evidence type="ECO:0000256" key="1">
    <source>
        <dbReference type="ARBA" id="ARBA00008335"/>
    </source>
</evidence>
<sequence length="474" mass="53855">MASTEERSPLLERKLSTSTKIAYALGHIFNDLTAAMWFSYTLIYFQRVALLEPIVAGALLLLGQIIDAFMTPIFGILVDRYLRKKIWHVIGSVMIALSFPVIFGGFSRPSNAGIMLVYVLSIAVFQTGWAAVQISHLSMIPALTDSLLARADLTAIRYSAQVGAAVAVFVVTWIVLPANEGAMLRLAEQDSYKFRNIVLTLTSIGLVATVLFHTFLKGNLLENSDPRKKGNVEEARRLFDNPQNDRTYWVSTSILLRVAMLYVASRLFITLATVYLPLYIEETDANGKEALATVPLVSYLSSFVAALLLKYINKSCGTKVCVLLARHFDWNSFRCNYQIWWQFDGNYIHCRDSNREWKLDNNGYGIERDGRNNWSTNGAERRRLFDRDFPRQSRYGPGCHFYREMEVHGTSVLSKLQQRHSGSRLRPLHVFGARYVIFSFAMFNVAKATQTKLNPPLTMWNVEKRIKKENLKST</sequence>
<dbReference type="Proteomes" id="UP000053105">
    <property type="component" value="Unassembled WGS sequence"/>
</dbReference>
<dbReference type="GO" id="GO:0008643">
    <property type="term" value="P:carbohydrate transport"/>
    <property type="evidence" value="ECO:0007669"/>
    <property type="project" value="InterPro"/>
</dbReference>
<gene>
    <name evidence="3" type="ORF">WN51_03389</name>
</gene>
<feature type="transmembrane region" description="Helical" evidence="2">
    <location>
        <begin position="290"/>
        <end position="309"/>
    </location>
</feature>
<dbReference type="GO" id="GO:0005886">
    <property type="term" value="C:plasma membrane"/>
    <property type="evidence" value="ECO:0007669"/>
    <property type="project" value="TreeGrafter"/>
</dbReference>
<dbReference type="PANTHER" id="PTHR11328:SF49">
    <property type="entry name" value="MAJOR FACILITATOR SUPERFAMILY DOMAIN-CONTAINING PROTEIN 12-LIKE PROTEIN"/>
    <property type="match status" value="1"/>
</dbReference>
<dbReference type="InterPro" id="IPR039672">
    <property type="entry name" value="MFS_2"/>
</dbReference>
<dbReference type="GO" id="GO:0015293">
    <property type="term" value="F:symporter activity"/>
    <property type="evidence" value="ECO:0007669"/>
    <property type="project" value="InterPro"/>
</dbReference>
<comment type="similarity">
    <text evidence="1">Belongs to the major facilitator superfamily.</text>
</comment>
<evidence type="ECO:0000256" key="2">
    <source>
        <dbReference type="SAM" id="Phobius"/>
    </source>
</evidence>
<accession>A0A0M8ZTQ5</accession>
<evidence type="ECO:0000313" key="3">
    <source>
        <dbReference type="EMBL" id="KOX70960.1"/>
    </source>
</evidence>
<dbReference type="AlphaFoldDB" id="A0A0M8ZTQ5"/>
<organism evidence="3 4">
    <name type="scientific">Melipona quadrifasciata</name>
    <dbReference type="NCBI Taxonomy" id="166423"/>
    <lineage>
        <taxon>Eukaryota</taxon>
        <taxon>Metazoa</taxon>
        <taxon>Ecdysozoa</taxon>
        <taxon>Arthropoda</taxon>
        <taxon>Hexapoda</taxon>
        <taxon>Insecta</taxon>
        <taxon>Pterygota</taxon>
        <taxon>Neoptera</taxon>
        <taxon>Endopterygota</taxon>
        <taxon>Hymenoptera</taxon>
        <taxon>Apocrita</taxon>
        <taxon>Aculeata</taxon>
        <taxon>Apoidea</taxon>
        <taxon>Anthophila</taxon>
        <taxon>Apidae</taxon>
        <taxon>Melipona</taxon>
    </lineage>
</organism>
<feature type="transmembrane region" description="Helical" evidence="2">
    <location>
        <begin position="155"/>
        <end position="176"/>
    </location>
</feature>
<feature type="transmembrane region" description="Helical" evidence="2">
    <location>
        <begin position="196"/>
        <end position="216"/>
    </location>
</feature>
<keyword evidence="2" id="KW-0812">Transmembrane</keyword>
<feature type="transmembrane region" description="Helical" evidence="2">
    <location>
        <begin position="112"/>
        <end position="134"/>
    </location>
</feature>
<reference evidence="3 4" key="1">
    <citation type="submission" date="2015-07" db="EMBL/GenBank/DDBJ databases">
        <title>The genome of Melipona quadrifasciata.</title>
        <authorList>
            <person name="Pan H."/>
            <person name="Kapheim K."/>
        </authorList>
    </citation>
    <scope>NUCLEOTIDE SEQUENCE [LARGE SCALE GENOMIC DNA]</scope>
    <source>
        <strain evidence="3">0111107301</strain>
        <tissue evidence="3">Whole body</tissue>
    </source>
</reference>
<dbReference type="EMBL" id="KQ435850">
    <property type="protein sequence ID" value="KOX70960.1"/>
    <property type="molecule type" value="Genomic_DNA"/>
</dbReference>
<keyword evidence="4" id="KW-1185">Reference proteome</keyword>
<name>A0A0M8ZTQ5_9HYME</name>
<feature type="transmembrane region" description="Helical" evidence="2">
    <location>
        <begin position="54"/>
        <end position="74"/>
    </location>
</feature>
<dbReference type="OrthoDB" id="1730117at2759"/>
<proteinExistence type="inferred from homology"/>
<evidence type="ECO:0000313" key="4">
    <source>
        <dbReference type="Proteomes" id="UP000053105"/>
    </source>
</evidence>
<dbReference type="Gene3D" id="1.20.1250.20">
    <property type="entry name" value="MFS general substrate transporter like domains"/>
    <property type="match status" value="1"/>
</dbReference>
<keyword evidence="2" id="KW-0472">Membrane</keyword>
<feature type="transmembrane region" description="Helical" evidence="2">
    <location>
        <begin position="86"/>
        <end position="106"/>
    </location>
</feature>